<organism evidence="1 2">
    <name type="scientific">Aromia moschata</name>
    <dbReference type="NCBI Taxonomy" id="1265417"/>
    <lineage>
        <taxon>Eukaryota</taxon>
        <taxon>Metazoa</taxon>
        <taxon>Ecdysozoa</taxon>
        <taxon>Arthropoda</taxon>
        <taxon>Hexapoda</taxon>
        <taxon>Insecta</taxon>
        <taxon>Pterygota</taxon>
        <taxon>Neoptera</taxon>
        <taxon>Endopterygota</taxon>
        <taxon>Coleoptera</taxon>
        <taxon>Polyphaga</taxon>
        <taxon>Cucujiformia</taxon>
        <taxon>Chrysomeloidea</taxon>
        <taxon>Cerambycidae</taxon>
        <taxon>Cerambycinae</taxon>
        <taxon>Callichromatini</taxon>
        <taxon>Aromia</taxon>
    </lineage>
</organism>
<name>A0AAV8XZ76_9CUCU</name>
<keyword evidence="2" id="KW-1185">Reference proteome</keyword>
<protein>
    <submittedName>
        <fullName evidence="1">Uncharacterized protein</fullName>
    </submittedName>
</protein>
<dbReference type="PANTHER" id="PTHR47326:SF1">
    <property type="entry name" value="HTH PSQ-TYPE DOMAIN-CONTAINING PROTEIN"/>
    <property type="match status" value="1"/>
</dbReference>
<dbReference type="PANTHER" id="PTHR47326">
    <property type="entry name" value="TRANSPOSABLE ELEMENT TC3 TRANSPOSASE-LIKE PROTEIN"/>
    <property type="match status" value="1"/>
</dbReference>
<evidence type="ECO:0000313" key="2">
    <source>
        <dbReference type="Proteomes" id="UP001162162"/>
    </source>
</evidence>
<sequence length="180" mass="20944">MADMKITSQEKKGQGLLNNICFQQDETHPYYVRIVRDRLNQDFTDGLDEEIGEIDWPTLFPDLNSLDYFLCGYLKSQVDFQRPNRLSQLAQRITGNSKNYTGNNIEDIKYVGSLKSALQRVAENTNITLQYKCINKKLKNKFTTNLFVSNQWALGRSRLSSYLAPDWRPFLTQRLTIYLA</sequence>
<dbReference type="AlphaFoldDB" id="A0AAV8XZ76"/>
<dbReference type="EMBL" id="JAPWTK010000270">
    <property type="protein sequence ID" value="KAJ8944019.1"/>
    <property type="molecule type" value="Genomic_DNA"/>
</dbReference>
<dbReference type="Proteomes" id="UP001162162">
    <property type="component" value="Unassembled WGS sequence"/>
</dbReference>
<accession>A0AAV8XZ76</accession>
<gene>
    <name evidence="1" type="ORF">NQ318_021734</name>
</gene>
<reference evidence="1" key="1">
    <citation type="journal article" date="2023" name="Insect Mol. Biol.">
        <title>Genome sequencing provides insights into the evolution of gene families encoding plant cell wall-degrading enzymes in longhorned beetles.</title>
        <authorList>
            <person name="Shin N.R."/>
            <person name="Okamura Y."/>
            <person name="Kirsch R."/>
            <person name="Pauchet Y."/>
        </authorList>
    </citation>
    <scope>NUCLEOTIDE SEQUENCE</scope>
    <source>
        <strain evidence="1">AMC_N1</strain>
    </source>
</reference>
<dbReference type="Gene3D" id="3.30.420.10">
    <property type="entry name" value="Ribonuclease H-like superfamily/Ribonuclease H"/>
    <property type="match status" value="1"/>
</dbReference>
<evidence type="ECO:0000313" key="1">
    <source>
        <dbReference type="EMBL" id="KAJ8944019.1"/>
    </source>
</evidence>
<dbReference type="InterPro" id="IPR036397">
    <property type="entry name" value="RNaseH_sf"/>
</dbReference>
<comment type="caution">
    <text evidence="1">The sequence shown here is derived from an EMBL/GenBank/DDBJ whole genome shotgun (WGS) entry which is preliminary data.</text>
</comment>
<dbReference type="GO" id="GO:0003676">
    <property type="term" value="F:nucleic acid binding"/>
    <property type="evidence" value="ECO:0007669"/>
    <property type="project" value="InterPro"/>
</dbReference>
<proteinExistence type="predicted"/>